<protein>
    <recommendedName>
        <fullName evidence="4">G-protein coupled receptors family 1 profile domain-containing protein</fullName>
    </recommendedName>
</protein>
<organism evidence="2 3">
    <name type="scientific">Oncorhynchus mykiss</name>
    <name type="common">Rainbow trout</name>
    <name type="synonym">Salmo gairdneri</name>
    <dbReference type="NCBI Taxonomy" id="8022"/>
    <lineage>
        <taxon>Eukaryota</taxon>
        <taxon>Metazoa</taxon>
        <taxon>Chordata</taxon>
        <taxon>Craniata</taxon>
        <taxon>Vertebrata</taxon>
        <taxon>Euteleostomi</taxon>
        <taxon>Actinopterygii</taxon>
        <taxon>Neopterygii</taxon>
        <taxon>Teleostei</taxon>
        <taxon>Protacanthopterygii</taxon>
        <taxon>Salmoniformes</taxon>
        <taxon>Salmonidae</taxon>
        <taxon>Salmoninae</taxon>
        <taxon>Oncorhynchus</taxon>
    </lineage>
</organism>
<sequence>MQPGGNPGNSSDPFGRDEEVAKIEITVLSVTFVVAVVGNLSVLLAMYMIRRKSLHIHLLMKHLSLADLVVAFFQVATALTSCGPDFLRGVCSPTSPGAPWASSSWPWLCSCSATASSADQSG</sequence>
<keyword evidence="1" id="KW-1133">Transmembrane helix</keyword>
<dbReference type="Ensembl" id="ENSOMYT00000136766.1">
    <property type="protein sequence ID" value="ENSOMYP00000138789.1"/>
    <property type="gene ID" value="ENSOMYG00000055268.1"/>
</dbReference>
<dbReference type="GeneTree" id="ENSGT01060000253642"/>
<keyword evidence="3" id="KW-1185">Reference proteome</keyword>
<evidence type="ECO:0000313" key="2">
    <source>
        <dbReference type="Ensembl" id="ENSOMYP00000138789.1"/>
    </source>
</evidence>
<keyword evidence="1" id="KW-0472">Membrane</keyword>
<keyword evidence="1" id="KW-0812">Transmembrane</keyword>
<reference evidence="2" key="2">
    <citation type="submission" date="2025-05" db="UniProtKB">
        <authorList>
            <consortium name="Ensembl"/>
        </authorList>
    </citation>
    <scope>IDENTIFICATION</scope>
</reference>
<reference evidence="2 3" key="1">
    <citation type="submission" date="2020-07" db="EMBL/GenBank/DDBJ databases">
        <title>A long reads based de novo assembly of the rainbow trout Arlee double haploid line genome.</title>
        <authorList>
            <person name="Gao G."/>
            <person name="Palti Y."/>
        </authorList>
    </citation>
    <scope>NUCLEOTIDE SEQUENCE [LARGE SCALE GENOMIC DNA]</scope>
</reference>
<dbReference type="AlphaFoldDB" id="A0A8K9XX75"/>
<accession>A0A8K9XX75</accession>
<evidence type="ECO:0000256" key="1">
    <source>
        <dbReference type="SAM" id="Phobius"/>
    </source>
</evidence>
<dbReference type="Gene3D" id="1.20.1070.10">
    <property type="entry name" value="Rhodopsin 7-helix transmembrane proteins"/>
    <property type="match status" value="1"/>
</dbReference>
<name>A0A8K9XX75_ONCMY</name>
<proteinExistence type="predicted"/>
<feature type="transmembrane region" description="Helical" evidence="1">
    <location>
        <begin position="25"/>
        <end position="49"/>
    </location>
</feature>
<dbReference type="SUPFAM" id="SSF81321">
    <property type="entry name" value="Family A G protein-coupled receptor-like"/>
    <property type="match status" value="1"/>
</dbReference>
<evidence type="ECO:0000313" key="3">
    <source>
        <dbReference type="Proteomes" id="UP000694395"/>
    </source>
</evidence>
<dbReference type="Proteomes" id="UP000694395">
    <property type="component" value="Chromosome 15"/>
</dbReference>
<dbReference type="Ensembl" id="ENSOMYT00000166760.1">
    <property type="protein sequence ID" value="ENSOMYP00000118431.1"/>
    <property type="gene ID" value="ENSOMYG00000058294.1"/>
</dbReference>
<evidence type="ECO:0008006" key="4">
    <source>
        <dbReference type="Google" id="ProtNLM"/>
    </source>
</evidence>